<dbReference type="EMBL" id="JARKIB010000057">
    <property type="protein sequence ID" value="KAJ7752971.1"/>
    <property type="molecule type" value="Genomic_DNA"/>
</dbReference>
<keyword evidence="1" id="KW-0732">Signal</keyword>
<proteinExistence type="predicted"/>
<dbReference type="AlphaFoldDB" id="A0AAD7IY52"/>
<evidence type="ECO:0008006" key="4">
    <source>
        <dbReference type="Google" id="ProtNLM"/>
    </source>
</evidence>
<name>A0AAD7IY52_9AGAR</name>
<protein>
    <recommendedName>
        <fullName evidence="4">Secreted protein</fullName>
    </recommendedName>
</protein>
<keyword evidence="3" id="KW-1185">Reference proteome</keyword>
<feature type="chain" id="PRO_5041918854" description="Secreted protein" evidence="1">
    <location>
        <begin position="21"/>
        <end position="75"/>
    </location>
</feature>
<evidence type="ECO:0000313" key="3">
    <source>
        <dbReference type="Proteomes" id="UP001215598"/>
    </source>
</evidence>
<accession>A0AAD7IY52</accession>
<evidence type="ECO:0000256" key="1">
    <source>
        <dbReference type="SAM" id="SignalP"/>
    </source>
</evidence>
<comment type="caution">
    <text evidence="2">The sequence shown here is derived from an EMBL/GenBank/DDBJ whole genome shotgun (WGS) entry which is preliminary data.</text>
</comment>
<evidence type="ECO:0000313" key="2">
    <source>
        <dbReference type="EMBL" id="KAJ7752971.1"/>
    </source>
</evidence>
<gene>
    <name evidence="2" type="ORF">B0H16DRAFT_1836133</name>
</gene>
<reference evidence="2" key="1">
    <citation type="submission" date="2023-03" db="EMBL/GenBank/DDBJ databases">
        <title>Massive genome expansion in bonnet fungi (Mycena s.s.) driven by repeated elements and novel gene families across ecological guilds.</title>
        <authorList>
            <consortium name="Lawrence Berkeley National Laboratory"/>
            <person name="Harder C.B."/>
            <person name="Miyauchi S."/>
            <person name="Viragh M."/>
            <person name="Kuo A."/>
            <person name="Thoen E."/>
            <person name="Andreopoulos B."/>
            <person name="Lu D."/>
            <person name="Skrede I."/>
            <person name="Drula E."/>
            <person name="Henrissat B."/>
            <person name="Morin E."/>
            <person name="Kohler A."/>
            <person name="Barry K."/>
            <person name="LaButti K."/>
            <person name="Morin E."/>
            <person name="Salamov A."/>
            <person name="Lipzen A."/>
            <person name="Mereny Z."/>
            <person name="Hegedus B."/>
            <person name="Baldrian P."/>
            <person name="Stursova M."/>
            <person name="Weitz H."/>
            <person name="Taylor A."/>
            <person name="Grigoriev I.V."/>
            <person name="Nagy L.G."/>
            <person name="Martin F."/>
            <person name="Kauserud H."/>
        </authorList>
    </citation>
    <scope>NUCLEOTIDE SEQUENCE</scope>
    <source>
        <strain evidence="2">CBHHK182m</strain>
    </source>
</reference>
<feature type="signal peptide" evidence="1">
    <location>
        <begin position="1"/>
        <end position="20"/>
    </location>
</feature>
<sequence length="75" mass="8003">MYPTALVLLTSASWYACTHAYVWPSPYDILEDAYVLSSGFGSDGTVDEVTPCSLSPAGGTTPGRQNTAEWLRIGS</sequence>
<dbReference type="Proteomes" id="UP001215598">
    <property type="component" value="Unassembled WGS sequence"/>
</dbReference>
<organism evidence="2 3">
    <name type="scientific">Mycena metata</name>
    <dbReference type="NCBI Taxonomy" id="1033252"/>
    <lineage>
        <taxon>Eukaryota</taxon>
        <taxon>Fungi</taxon>
        <taxon>Dikarya</taxon>
        <taxon>Basidiomycota</taxon>
        <taxon>Agaricomycotina</taxon>
        <taxon>Agaricomycetes</taxon>
        <taxon>Agaricomycetidae</taxon>
        <taxon>Agaricales</taxon>
        <taxon>Marasmiineae</taxon>
        <taxon>Mycenaceae</taxon>
        <taxon>Mycena</taxon>
    </lineage>
</organism>